<protein>
    <submittedName>
        <fullName evidence="1">Uncharacterized protein</fullName>
    </submittedName>
</protein>
<reference evidence="1" key="1">
    <citation type="submission" date="2013-07" db="EMBL/GenBank/DDBJ databases">
        <title>The genome of an arbuscular mycorrhizal fungus provides insights into the evolution of the oldest plant symbiosis.</title>
        <authorList>
            <consortium name="DOE Joint Genome Institute"/>
            <person name="Tisserant E."/>
            <person name="Malbreil M."/>
            <person name="Kuo A."/>
            <person name="Kohler A."/>
            <person name="Symeonidi A."/>
            <person name="Balestrini R."/>
            <person name="Charron P."/>
            <person name="Duensing N."/>
            <person name="Frei-dit-Frey N."/>
            <person name="Gianinazzi-Pearson V."/>
            <person name="Gilbert B."/>
            <person name="Handa Y."/>
            <person name="Hijri M."/>
            <person name="Kaul R."/>
            <person name="Kawaguchi M."/>
            <person name="Krajinski F."/>
            <person name="Lammers P."/>
            <person name="Lapierre D."/>
            <person name="Masclaux F.G."/>
            <person name="Murat C."/>
            <person name="Morin E."/>
            <person name="Ndikumana S."/>
            <person name="Pagni M."/>
            <person name="Petitpierre D."/>
            <person name="Requena N."/>
            <person name="Rosikiewicz P."/>
            <person name="Riley R."/>
            <person name="Saito K."/>
            <person name="San Clemente H."/>
            <person name="Shapiro H."/>
            <person name="van Tuinen D."/>
            <person name="Becard G."/>
            <person name="Bonfante P."/>
            <person name="Paszkowski U."/>
            <person name="Shachar-Hill Y."/>
            <person name="Young J.P."/>
            <person name="Sanders I.R."/>
            <person name="Henrissat B."/>
            <person name="Rensing S.A."/>
            <person name="Grigoriev I.V."/>
            <person name="Corradi N."/>
            <person name="Roux C."/>
            <person name="Martin F."/>
        </authorList>
    </citation>
    <scope>NUCLEOTIDE SEQUENCE</scope>
    <source>
        <strain evidence="1">DAOM 197198</strain>
    </source>
</reference>
<evidence type="ECO:0000313" key="1">
    <source>
        <dbReference type="EMBL" id="ESA19185.1"/>
    </source>
</evidence>
<proteinExistence type="predicted"/>
<gene>
    <name evidence="1" type="ORF">GLOINDRAFT_19865</name>
</gene>
<name>U9UFM6_RHIID</name>
<sequence length="320" mass="37142">MIIANVLVLFRLIKKAIYNTSTDDGLFTPTRDALQEIFPRASSQQIARYEKIVNQADELDPVLIISPNLNWINQYGEQAYHLVMDGFATEGLQNARRDENSRCVFHFRNGRELVDVRDAIRQRLINAFYIPPSLQATHPHGQTVPVGTAWILTKVGARDSDFWEDDKFADVIEVRGYTMSSICALVDTTACACNEKYKNQFSNMDVVMLKPVKVPRQPVFSWESVIRKFVRDRCNDNPQLDNEKIEQHLYLHVEMNILTDIIDKRDKRPVFIAVNRDGRQSVWLFYILFVPIETIIWPHKCYCLKSVELSLAEQLVRSRY</sequence>
<dbReference type="AlphaFoldDB" id="U9UFM6"/>
<dbReference type="EMBL" id="KI278490">
    <property type="protein sequence ID" value="ESA19185.1"/>
    <property type="molecule type" value="Genomic_DNA"/>
</dbReference>
<dbReference type="VEuPathDB" id="FungiDB:RhiirFUN_025734"/>
<dbReference type="HOGENOM" id="CLU_869175_0_0_1"/>
<organism evidence="1">
    <name type="scientific">Rhizophagus irregularis (strain DAOM 181602 / DAOM 197198 / MUCL 43194)</name>
    <name type="common">Arbuscular mycorrhizal fungus</name>
    <name type="synonym">Glomus intraradices</name>
    <dbReference type="NCBI Taxonomy" id="747089"/>
    <lineage>
        <taxon>Eukaryota</taxon>
        <taxon>Fungi</taxon>
        <taxon>Fungi incertae sedis</taxon>
        <taxon>Mucoromycota</taxon>
        <taxon>Glomeromycotina</taxon>
        <taxon>Glomeromycetes</taxon>
        <taxon>Glomerales</taxon>
        <taxon>Glomeraceae</taxon>
        <taxon>Rhizophagus</taxon>
    </lineage>
</organism>
<accession>U9UFM6</accession>